<protein>
    <submittedName>
        <fullName evidence="1">Uncharacterized protein</fullName>
    </submittedName>
</protein>
<sequence length="71" mass="8008">MPSCELVGLPKSRHEGKCEGKGVRGVRIQSVSRKEVDQAHLYILNNIIDVIPYISEHVNEIKASHPRMSEQ</sequence>
<evidence type="ECO:0000313" key="2">
    <source>
        <dbReference type="Proteomes" id="UP000291084"/>
    </source>
</evidence>
<dbReference type="AlphaFoldDB" id="A0A0S3T735"/>
<evidence type="ECO:0000313" key="1">
    <source>
        <dbReference type="EMBL" id="BAU01067.1"/>
    </source>
</evidence>
<name>A0A0S3T735_PHAAN</name>
<keyword evidence="2" id="KW-1185">Reference proteome</keyword>
<proteinExistence type="predicted"/>
<dbReference type="EMBL" id="AP015044">
    <property type="protein sequence ID" value="BAU01067.1"/>
    <property type="molecule type" value="Genomic_DNA"/>
</dbReference>
<dbReference type="Proteomes" id="UP000291084">
    <property type="component" value="Chromosome 11"/>
</dbReference>
<reference evidence="1 2" key="1">
    <citation type="journal article" date="2015" name="Sci. Rep.">
        <title>The power of single molecule real-time sequencing technology in the de novo assembly of a eukaryotic genome.</title>
        <authorList>
            <person name="Sakai H."/>
            <person name="Naito K."/>
            <person name="Ogiso-Tanaka E."/>
            <person name="Takahashi Y."/>
            <person name="Iseki K."/>
            <person name="Muto C."/>
            <person name="Satou K."/>
            <person name="Teruya K."/>
            <person name="Shiroma A."/>
            <person name="Shimoji M."/>
            <person name="Hirano T."/>
            <person name="Itoh T."/>
            <person name="Kaga A."/>
            <person name="Tomooka N."/>
        </authorList>
    </citation>
    <scope>NUCLEOTIDE SEQUENCE [LARGE SCALE GENOMIC DNA]</scope>
    <source>
        <strain evidence="2">cv. Shumari</strain>
    </source>
</reference>
<organism evidence="1 2">
    <name type="scientific">Vigna angularis var. angularis</name>
    <dbReference type="NCBI Taxonomy" id="157739"/>
    <lineage>
        <taxon>Eukaryota</taxon>
        <taxon>Viridiplantae</taxon>
        <taxon>Streptophyta</taxon>
        <taxon>Embryophyta</taxon>
        <taxon>Tracheophyta</taxon>
        <taxon>Spermatophyta</taxon>
        <taxon>Magnoliopsida</taxon>
        <taxon>eudicotyledons</taxon>
        <taxon>Gunneridae</taxon>
        <taxon>Pentapetalae</taxon>
        <taxon>rosids</taxon>
        <taxon>fabids</taxon>
        <taxon>Fabales</taxon>
        <taxon>Fabaceae</taxon>
        <taxon>Papilionoideae</taxon>
        <taxon>50 kb inversion clade</taxon>
        <taxon>NPAAA clade</taxon>
        <taxon>indigoferoid/millettioid clade</taxon>
        <taxon>Phaseoleae</taxon>
        <taxon>Vigna</taxon>
    </lineage>
</organism>
<accession>A0A0S3T735</accession>
<gene>
    <name evidence="1" type="primary">Vigan.11G022300</name>
    <name evidence="1" type="ORF">VIGAN_11022300</name>
</gene>